<accession>A0A4Y2ID35</accession>
<sequence>MDLHGEDAAPPRPESRFVGHRGKTIELFSGAKHIITLWCSEAIGWCLVNEGIIWRMNVPSAPHFGDLWKAAVKSMKHHLKRAIGSQVLTQEEFLTVLVEIEAVLNYRPLVTTSDDPDDFTVITPGHFLVGEELERIPEPDLTDQRMPIRDRWKLIAHISQSFWRSWSRDNLTQFQMGKGFIKVLNADPNCKLNLVPADIIANAHVLAAWSVGTRRCASPLVANCTATENLHVKFCEYIETMTQLFHEFPLPHSFEQLANLIIVPYKFLYCIIAAYYHYLPAIVLDGMLRISGQKSRIYSLYRFFDMAMSSVRFFWFQSFEFERNNLEYLDKLIHPEDRKDLTLDFRDATFLEMALSLPQGSPFYDWKVDKKSQWERQKIKHNRDLGLPGGKYLSFTNQRFYKLLTLARGEFPGNTRPLLTLCAGALQKFRFPTLELTFELKIVVFFTRLGSVTGILLSSVSDREALALKRGRELKKKEES</sequence>
<name>A0A4Y2ID35_ARAVE</name>
<evidence type="ECO:0000313" key="2">
    <source>
        <dbReference type="EMBL" id="GBM75535.1"/>
    </source>
</evidence>
<dbReference type="OrthoDB" id="6435701at2759"/>
<reference evidence="2 3" key="1">
    <citation type="journal article" date="2019" name="Sci. Rep.">
        <title>Orb-weaving spider Araneus ventricosus genome elucidates the spidroin gene catalogue.</title>
        <authorList>
            <person name="Kono N."/>
            <person name="Nakamura H."/>
            <person name="Ohtoshi R."/>
            <person name="Moran D.A.P."/>
            <person name="Shinohara A."/>
            <person name="Yoshida Y."/>
            <person name="Fujiwara M."/>
            <person name="Mori M."/>
            <person name="Tomita M."/>
            <person name="Arakawa K."/>
        </authorList>
    </citation>
    <scope>NUCLEOTIDE SEQUENCE [LARGE SCALE GENOMIC DNA]</scope>
</reference>
<dbReference type="Gene3D" id="3.30.420.10">
    <property type="entry name" value="Ribonuclease H-like superfamily/Ribonuclease H"/>
    <property type="match status" value="1"/>
</dbReference>
<dbReference type="EMBL" id="BGPR01002563">
    <property type="protein sequence ID" value="GBM75535.1"/>
    <property type="molecule type" value="Genomic_DNA"/>
</dbReference>
<dbReference type="CDD" id="cd09071">
    <property type="entry name" value="FAR_C"/>
    <property type="match status" value="1"/>
</dbReference>
<feature type="domain" description="Fatty acyl-CoA reductase C-terminal" evidence="1">
    <location>
        <begin position="276"/>
        <end position="347"/>
    </location>
</feature>
<dbReference type="AlphaFoldDB" id="A0A4Y2ID35"/>
<keyword evidence="3" id="KW-1185">Reference proteome</keyword>
<comment type="caution">
    <text evidence="2">The sequence shown here is derived from an EMBL/GenBank/DDBJ whole genome shotgun (WGS) entry which is preliminary data.</text>
</comment>
<proteinExistence type="predicted"/>
<protein>
    <submittedName>
        <fullName evidence="2">Fatty acyl-CoA reductase wat</fullName>
    </submittedName>
</protein>
<evidence type="ECO:0000259" key="1">
    <source>
        <dbReference type="Pfam" id="PF03015"/>
    </source>
</evidence>
<dbReference type="Proteomes" id="UP000499080">
    <property type="component" value="Unassembled WGS sequence"/>
</dbReference>
<organism evidence="2 3">
    <name type="scientific">Araneus ventricosus</name>
    <name type="common">Orbweaver spider</name>
    <name type="synonym">Epeira ventricosa</name>
    <dbReference type="NCBI Taxonomy" id="182803"/>
    <lineage>
        <taxon>Eukaryota</taxon>
        <taxon>Metazoa</taxon>
        <taxon>Ecdysozoa</taxon>
        <taxon>Arthropoda</taxon>
        <taxon>Chelicerata</taxon>
        <taxon>Arachnida</taxon>
        <taxon>Araneae</taxon>
        <taxon>Araneomorphae</taxon>
        <taxon>Entelegynae</taxon>
        <taxon>Araneoidea</taxon>
        <taxon>Araneidae</taxon>
        <taxon>Araneus</taxon>
    </lineage>
</organism>
<evidence type="ECO:0000313" key="3">
    <source>
        <dbReference type="Proteomes" id="UP000499080"/>
    </source>
</evidence>
<gene>
    <name evidence="2" type="primary">wat_2</name>
    <name evidence="2" type="ORF">AVEN_180646_1</name>
</gene>
<dbReference type="Pfam" id="PF03015">
    <property type="entry name" value="Sterile"/>
    <property type="match status" value="1"/>
</dbReference>
<dbReference type="InterPro" id="IPR036397">
    <property type="entry name" value="RNaseH_sf"/>
</dbReference>
<dbReference type="PANTHER" id="PTHR47331">
    <property type="entry name" value="PHD-TYPE DOMAIN-CONTAINING PROTEIN"/>
    <property type="match status" value="1"/>
</dbReference>
<dbReference type="GO" id="GO:0003676">
    <property type="term" value="F:nucleic acid binding"/>
    <property type="evidence" value="ECO:0007669"/>
    <property type="project" value="InterPro"/>
</dbReference>
<dbReference type="InterPro" id="IPR033640">
    <property type="entry name" value="FAR_C"/>
</dbReference>